<keyword evidence="4" id="KW-1185">Reference proteome</keyword>
<keyword evidence="2" id="KW-0732">Signal</keyword>
<evidence type="ECO:0000313" key="4">
    <source>
        <dbReference type="Proteomes" id="UP000575068"/>
    </source>
</evidence>
<dbReference type="EMBL" id="JACHOV010000001">
    <property type="protein sequence ID" value="MBB4639764.1"/>
    <property type="molecule type" value="Genomic_DNA"/>
</dbReference>
<feature type="repeat" description="TPR" evidence="1">
    <location>
        <begin position="203"/>
        <end position="236"/>
    </location>
</feature>
<gene>
    <name evidence="3" type="ORF">HNQ99_000044</name>
</gene>
<dbReference type="InterPro" id="IPR011990">
    <property type="entry name" value="TPR-like_helical_dom_sf"/>
</dbReference>
<dbReference type="RefSeq" id="WP_184473642.1">
    <property type="nucleotide sequence ID" value="NZ_JACHOV010000001.1"/>
</dbReference>
<dbReference type="PROSITE" id="PS50005">
    <property type="entry name" value="TPR"/>
    <property type="match status" value="2"/>
</dbReference>
<dbReference type="PANTHER" id="PTHR12558">
    <property type="entry name" value="CELL DIVISION CYCLE 16,23,27"/>
    <property type="match status" value="1"/>
</dbReference>
<protein>
    <submittedName>
        <fullName evidence="3">Tetratricopeptide (TPR) repeat protein</fullName>
    </submittedName>
</protein>
<keyword evidence="1" id="KW-0802">TPR repeat</keyword>
<feature type="repeat" description="TPR" evidence="1">
    <location>
        <begin position="135"/>
        <end position="168"/>
    </location>
</feature>
<organism evidence="3 4">
    <name type="scientific">Rhizorhapis suberifaciens</name>
    <name type="common">corky root of lettuce</name>
    <dbReference type="NCBI Taxonomy" id="13656"/>
    <lineage>
        <taxon>Bacteria</taxon>
        <taxon>Pseudomonadati</taxon>
        <taxon>Pseudomonadota</taxon>
        <taxon>Alphaproteobacteria</taxon>
        <taxon>Sphingomonadales</taxon>
        <taxon>Sphingomonadaceae</taxon>
        <taxon>Rhizorhapis</taxon>
    </lineage>
</organism>
<evidence type="ECO:0000313" key="3">
    <source>
        <dbReference type="EMBL" id="MBB4639764.1"/>
    </source>
</evidence>
<sequence length="680" mass="72480">MTARKKYLLLGGAFMLALGVPTAALMAGAKEDARAFYERGAAALRRGDARTARIELLNAVKADPQWGSARIMQAQAMLALGDGLTAEAEIERARALGVAMPLTRHLMAQAMLLQGRAEDALREATAGDVEPRYQAEAERMQGRSYQALGQNDAAAEAFGRMLKLSADDSRGWVDIARYRFALGDRGGAVVAADRAARVNPRNVDAVLLRGMLVRDQYGLRAAIPWFRKALAVDPNNVPALLEYAATVAELGRAKWMLGLTRKALSLAPGNPRPYFMQATMAARAGNYDLARKLLQRTNGALDDVPAVMLLSGILQFENGNYTLAAERFDRLQARQPFNMTARQLLGAAQYRAGAYAGAAQALQPLIERGDADSYSLTLAARVQEKLGNDPLAAELLDRASLPVRGDAAVFQGAGSAILRAGPALAEPGSAPAVIPYIRALLEGGNVAQAVVSAQKLQQANGNAPAAHVLCGDALFAAGRNAEAIDAYKKAANLLFDEPTALRLVSAYRRAGAAQKAIGVLNLYLSQNPLSVDANRIAASAHLDAGNWNEAATLLEALRERIGNGDSLLLSDLAWARLGQGQKVLALSLARRAYALQPSSPVTSDVYGWMRYKTEGPSRASIDLLEKAVAISPQHPLLNLHLGEVYARAGMKGRARKALELAAATAGFDQGGRARALLKKL</sequence>
<name>A0A840HQC2_9SPHN</name>
<reference evidence="3 4" key="1">
    <citation type="submission" date="2020-08" db="EMBL/GenBank/DDBJ databases">
        <title>Genomic Encyclopedia of Type Strains, Phase IV (KMG-IV): sequencing the most valuable type-strain genomes for metagenomic binning, comparative biology and taxonomic classification.</title>
        <authorList>
            <person name="Goeker M."/>
        </authorList>
    </citation>
    <scope>NUCLEOTIDE SEQUENCE [LARGE SCALE GENOMIC DNA]</scope>
    <source>
        <strain evidence="3 4">DSM 7465</strain>
    </source>
</reference>
<dbReference type="PANTHER" id="PTHR12558:SF13">
    <property type="entry name" value="CELL DIVISION CYCLE PROTEIN 27 HOMOLOG"/>
    <property type="match status" value="1"/>
</dbReference>
<dbReference type="SMART" id="SM00028">
    <property type="entry name" value="TPR"/>
    <property type="match status" value="8"/>
</dbReference>
<dbReference type="Pfam" id="PF13432">
    <property type="entry name" value="TPR_16"/>
    <property type="match status" value="4"/>
</dbReference>
<dbReference type="InterPro" id="IPR019734">
    <property type="entry name" value="TPR_rpt"/>
</dbReference>
<dbReference type="Gene3D" id="1.25.40.10">
    <property type="entry name" value="Tetratricopeptide repeat domain"/>
    <property type="match status" value="4"/>
</dbReference>
<feature type="signal peptide" evidence="2">
    <location>
        <begin position="1"/>
        <end position="23"/>
    </location>
</feature>
<dbReference type="Proteomes" id="UP000575068">
    <property type="component" value="Unassembled WGS sequence"/>
</dbReference>
<dbReference type="SUPFAM" id="SSF48452">
    <property type="entry name" value="TPR-like"/>
    <property type="match status" value="4"/>
</dbReference>
<accession>A0A840HQC2</accession>
<comment type="caution">
    <text evidence="3">The sequence shown here is derived from an EMBL/GenBank/DDBJ whole genome shotgun (WGS) entry which is preliminary data.</text>
</comment>
<proteinExistence type="predicted"/>
<evidence type="ECO:0000256" key="1">
    <source>
        <dbReference type="PROSITE-ProRule" id="PRU00339"/>
    </source>
</evidence>
<dbReference type="AlphaFoldDB" id="A0A840HQC2"/>
<feature type="chain" id="PRO_5032289655" evidence="2">
    <location>
        <begin position="24"/>
        <end position="680"/>
    </location>
</feature>
<evidence type="ECO:0000256" key="2">
    <source>
        <dbReference type="SAM" id="SignalP"/>
    </source>
</evidence>